<protein>
    <submittedName>
        <fullName evidence="3">Uncharacterized protein</fullName>
    </submittedName>
</protein>
<keyword evidence="4" id="KW-1185">Reference proteome</keyword>
<keyword evidence="1" id="KW-0812">Transmembrane</keyword>
<reference evidence="3 4" key="1">
    <citation type="submission" date="2020-08" db="EMBL/GenBank/DDBJ databases">
        <title>Genomic Encyclopedia of Type Strains, Phase IV (KMG-V): Genome sequencing to study the core and pangenomes of soil and plant-associated prokaryotes.</title>
        <authorList>
            <person name="Whitman W."/>
        </authorList>
    </citation>
    <scope>NUCLEOTIDE SEQUENCE [LARGE SCALE GENOMIC DNA]</scope>
    <source>
        <strain evidence="3 4">M8UP14</strain>
    </source>
</reference>
<keyword evidence="1" id="KW-0472">Membrane</keyword>
<proteinExistence type="predicted"/>
<keyword evidence="1" id="KW-1133">Transmembrane helix</keyword>
<evidence type="ECO:0000313" key="4">
    <source>
        <dbReference type="Proteomes" id="UP000540989"/>
    </source>
</evidence>
<evidence type="ECO:0000256" key="1">
    <source>
        <dbReference type="SAM" id="Phobius"/>
    </source>
</evidence>
<dbReference type="RefSeq" id="WP_184216510.1">
    <property type="nucleotide sequence ID" value="NZ_JACHIP010000003.1"/>
</dbReference>
<name>A0A7W7ZDD5_9BACT</name>
<organism evidence="3 4">
    <name type="scientific">Granulicella aggregans</name>
    <dbReference type="NCBI Taxonomy" id="474949"/>
    <lineage>
        <taxon>Bacteria</taxon>
        <taxon>Pseudomonadati</taxon>
        <taxon>Acidobacteriota</taxon>
        <taxon>Terriglobia</taxon>
        <taxon>Terriglobales</taxon>
        <taxon>Acidobacteriaceae</taxon>
        <taxon>Granulicella</taxon>
    </lineage>
</organism>
<gene>
    <name evidence="3" type="ORF">HDF16_002230</name>
</gene>
<sequence length="148" mass="15690">MRTSIRAGSFVLALLLVGHTIGATAQSNGSVDDAMVRLSAVGFFAIGGTGFAGRISKGELDYKAILAQPQPQALKSFEQIYATGHPAAKGYALLGIHTLAPAKFDELYATVKDSVETVATMQGCILSTTKLSLIAKRINDGSYDRRIR</sequence>
<evidence type="ECO:0000256" key="2">
    <source>
        <dbReference type="SAM" id="SignalP"/>
    </source>
</evidence>
<comment type="caution">
    <text evidence="3">The sequence shown here is derived from an EMBL/GenBank/DDBJ whole genome shotgun (WGS) entry which is preliminary data.</text>
</comment>
<accession>A0A7W7ZDD5</accession>
<feature type="transmembrane region" description="Helical" evidence="1">
    <location>
        <begin position="35"/>
        <end position="53"/>
    </location>
</feature>
<keyword evidence="2" id="KW-0732">Signal</keyword>
<evidence type="ECO:0000313" key="3">
    <source>
        <dbReference type="EMBL" id="MBB5057524.1"/>
    </source>
</evidence>
<dbReference type="Proteomes" id="UP000540989">
    <property type="component" value="Unassembled WGS sequence"/>
</dbReference>
<dbReference type="EMBL" id="JACHIP010000003">
    <property type="protein sequence ID" value="MBB5057524.1"/>
    <property type="molecule type" value="Genomic_DNA"/>
</dbReference>
<feature type="signal peptide" evidence="2">
    <location>
        <begin position="1"/>
        <end position="25"/>
    </location>
</feature>
<feature type="chain" id="PRO_5030673917" evidence="2">
    <location>
        <begin position="26"/>
        <end position="148"/>
    </location>
</feature>
<dbReference type="AlphaFoldDB" id="A0A7W7ZDD5"/>